<keyword evidence="3" id="KW-0963">Cytoplasm</keyword>
<evidence type="ECO:0000256" key="6">
    <source>
        <dbReference type="ARBA" id="ARBA00022737"/>
    </source>
</evidence>
<feature type="region of interest" description="Disordered" evidence="11">
    <location>
        <begin position="1"/>
        <end position="35"/>
    </location>
</feature>
<dbReference type="PANTHER" id="PTHR15653">
    <property type="entry name" value="STRIATIN"/>
    <property type="match status" value="1"/>
</dbReference>
<dbReference type="GO" id="GO:0005516">
    <property type="term" value="F:calmodulin binding"/>
    <property type="evidence" value="ECO:0007669"/>
    <property type="project" value="UniProtKB-KW"/>
</dbReference>
<sequence length="714" mass="79212">MEDVSATQNHSVQLGLPSAGIGINSKQSQDDHNQRPHYSIPGILHFIQHEWARFEMERAQWEVERAELQARIAFLQGERKGQENLKNDLIRRIKMLEYALKQERVKFHKLKYGTDPNFTDLKAPIFDDIDEPVEGDPLITSNSNVSWRQGRQLLRQYLQEIGYTDTIIDVRSARVRTLLGLAPSNAENDEKQHLSVLNGEPKKRTYDGQQRRIGKIAHSITENALMDAEQSVLDTFDFLSSENVDMDDDDENLSDDMEDTCAVDDEDNEILEKKKSKIKSSNDLARGDDVISEASTEEALAEFNFLGSSDTPDRPQGDNPDWAVQGGTPLSFPPGSRRPLLGGPGNEDDSLEAALGLGELASLTVNNEADTTYDISSAKEAFRKTWNAKYTLRSHFDGVRALAFHPVEPVLITASEDHTLKLWNLQKTVPAKKTASLDVEPVYTFRAHIGPVLCLALSTSGDQCFSGGMDGTIRCWNVPSSLSDPYDSFDPSVLTNTLKGHTDAVWGLSIHSSKLQLLSCSSDGTVRLWSPQCKVPLLHTYGSNIADGNPTSVDFLRCDMTQMVAAYTSSNSVIFDLETGKPVIRLDSNQTPDASPLGKQINCIVCHPTLPLTVTAHEDRHIRFFDNNTGKMIHSMVAHLDAVTSLAIDPNGLYLLSGSHDCSIRLWNMDNKTCVQEITSHRKKFDEAIFDVAFHPSKPYIASAGADALAKVFV</sequence>
<comment type="caution">
    <text evidence="13">The sequence shown here is derived from an EMBL/GenBank/DDBJ whole genome shotgun (WGS) entry which is preliminary data.</text>
</comment>
<dbReference type="Gene3D" id="1.20.5.300">
    <property type="match status" value="1"/>
</dbReference>
<name>A0AAV4TMY4_9ARAC</name>
<evidence type="ECO:0000256" key="10">
    <source>
        <dbReference type="SAM" id="Coils"/>
    </source>
</evidence>
<feature type="repeat" description="WD" evidence="9">
    <location>
        <begin position="636"/>
        <end position="677"/>
    </location>
</feature>
<dbReference type="AlphaFoldDB" id="A0AAV4TMY4"/>
<dbReference type="Gene3D" id="2.130.10.10">
    <property type="entry name" value="YVTN repeat-like/Quinoprotein amine dehydrogenase"/>
    <property type="match status" value="2"/>
</dbReference>
<dbReference type="EMBL" id="BPLQ01009706">
    <property type="protein sequence ID" value="GIY46107.1"/>
    <property type="molecule type" value="Genomic_DNA"/>
</dbReference>
<feature type="coiled-coil region" evidence="10">
    <location>
        <begin position="58"/>
        <end position="85"/>
    </location>
</feature>
<feature type="repeat" description="WD" evidence="9">
    <location>
        <begin position="498"/>
        <end position="530"/>
    </location>
</feature>
<dbReference type="InterPro" id="IPR013258">
    <property type="entry name" value="Striatin_N"/>
</dbReference>
<organism evidence="13 14">
    <name type="scientific">Caerostris darwini</name>
    <dbReference type="NCBI Taxonomy" id="1538125"/>
    <lineage>
        <taxon>Eukaryota</taxon>
        <taxon>Metazoa</taxon>
        <taxon>Ecdysozoa</taxon>
        <taxon>Arthropoda</taxon>
        <taxon>Chelicerata</taxon>
        <taxon>Arachnida</taxon>
        <taxon>Araneae</taxon>
        <taxon>Araneomorphae</taxon>
        <taxon>Entelegynae</taxon>
        <taxon>Araneoidea</taxon>
        <taxon>Araneidae</taxon>
        <taxon>Caerostris</taxon>
    </lineage>
</organism>
<keyword evidence="6" id="KW-0677">Repeat</keyword>
<dbReference type="Pfam" id="PF00400">
    <property type="entry name" value="WD40"/>
    <property type="match status" value="5"/>
</dbReference>
<evidence type="ECO:0000256" key="2">
    <source>
        <dbReference type="ARBA" id="ARBA00009616"/>
    </source>
</evidence>
<evidence type="ECO:0000313" key="14">
    <source>
        <dbReference type="Proteomes" id="UP001054837"/>
    </source>
</evidence>
<keyword evidence="14" id="KW-1185">Reference proteome</keyword>
<dbReference type="Pfam" id="PF08232">
    <property type="entry name" value="Striatin"/>
    <property type="match status" value="1"/>
</dbReference>
<dbReference type="SMART" id="SM00320">
    <property type="entry name" value="WD40"/>
    <property type="match status" value="6"/>
</dbReference>
<evidence type="ECO:0000256" key="4">
    <source>
        <dbReference type="ARBA" id="ARBA00022553"/>
    </source>
</evidence>
<evidence type="ECO:0000256" key="3">
    <source>
        <dbReference type="ARBA" id="ARBA00022490"/>
    </source>
</evidence>
<dbReference type="InterPro" id="IPR020472">
    <property type="entry name" value="WD40_PAC1"/>
</dbReference>
<dbReference type="PROSITE" id="PS00678">
    <property type="entry name" value="WD_REPEATS_1"/>
    <property type="match status" value="2"/>
</dbReference>
<dbReference type="FunFam" id="2.130.10.10:FF:000058">
    <property type="entry name" value="striatin isoform X1"/>
    <property type="match status" value="1"/>
</dbReference>
<dbReference type="InterPro" id="IPR051488">
    <property type="entry name" value="WD_repeat_striatin"/>
</dbReference>
<reference evidence="13 14" key="1">
    <citation type="submission" date="2021-06" db="EMBL/GenBank/DDBJ databases">
        <title>Caerostris darwini draft genome.</title>
        <authorList>
            <person name="Kono N."/>
            <person name="Arakawa K."/>
        </authorList>
    </citation>
    <scope>NUCLEOTIDE SEQUENCE [LARGE SCALE GENOMIC DNA]</scope>
</reference>
<comment type="subcellular location">
    <subcellularLocation>
        <location evidence="1">Cytoplasm</location>
    </subcellularLocation>
</comment>
<evidence type="ECO:0000313" key="13">
    <source>
        <dbReference type="EMBL" id="GIY46107.1"/>
    </source>
</evidence>
<dbReference type="GO" id="GO:0005737">
    <property type="term" value="C:cytoplasm"/>
    <property type="evidence" value="ECO:0007669"/>
    <property type="project" value="UniProtKB-SubCell"/>
</dbReference>
<keyword evidence="4" id="KW-0597">Phosphoprotein</keyword>
<keyword evidence="5 9" id="KW-0853">WD repeat</keyword>
<dbReference type="FunFam" id="2.130.10.10:FF:000498">
    <property type="entry name" value="Striatin 3"/>
    <property type="match status" value="1"/>
</dbReference>
<dbReference type="InterPro" id="IPR036322">
    <property type="entry name" value="WD40_repeat_dom_sf"/>
</dbReference>
<dbReference type="CDD" id="cd00200">
    <property type="entry name" value="WD40"/>
    <property type="match status" value="1"/>
</dbReference>
<dbReference type="PANTHER" id="PTHR15653:SF0">
    <property type="entry name" value="CONNECTOR OF KINASE TO AP-1, ISOFORM E"/>
    <property type="match status" value="1"/>
</dbReference>
<feature type="compositionally biased region" description="Polar residues" evidence="11">
    <location>
        <begin position="1"/>
        <end position="12"/>
    </location>
</feature>
<feature type="domain" description="Striatin N-terminal" evidence="12">
    <location>
        <begin position="40"/>
        <end position="168"/>
    </location>
</feature>
<gene>
    <name evidence="13" type="primary">STRN3</name>
    <name evidence="13" type="ORF">CDAR_293062</name>
</gene>
<evidence type="ECO:0000256" key="7">
    <source>
        <dbReference type="ARBA" id="ARBA00022860"/>
    </source>
</evidence>
<accession>A0AAV4TMY4</accession>
<evidence type="ECO:0000256" key="9">
    <source>
        <dbReference type="PROSITE-ProRule" id="PRU00221"/>
    </source>
</evidence>
<keyword evidence="7" id="KW-0112">Calmodulin-binding</keyword>
<feature type="repeat" description="WD" evidence="9">
    <location>
        <begin position="445"/>
        <end position="478"/>
    </location>
</feature>
<protein>
    <submittedName>
        <fullName evidence="13">Striatin-3</fullName>
    </submittedName>
</protein>
<dbReference type="Proteomes" id="UP001054837">
    <property type="component" value="Unassembled WGS sequence"/>
</dbReference>
<dbReference type="SUPFAM" id="SSF50978">
    <property type="entry name" value="WD40 repeat-like"/>
    <property type="match status" value="1"/>
</dbReference>
<dbReference type="InterPro" id="IPR019775">
    <property type="entry name" value="WD40_repeat_CS"/>
</dbReference>
<dbReference type="PROSITE" id="PS50294">
    <property type="entry name" value="WD_REPEATS_REGION"/>
    <property type="match status" value="4"/>
</dbReference>
<dbReference type="PROSITE" id="PS50082">
    <property type="entry name" value="WD_REPEATS_2"/>
    <property type="match status" value="4"/>
</dbReference>
<evidence type="ECO:0000256" key="1">
    <source>
        <dbReference type="ARBA" id="ARBA00004496"/>
    </source>
</evidence>
<evidence type="ECO:0000256" key="5">
    <source>
        <dbReference type="ARBA" id="ARBA00022574"/>
    </source>
</evidence>
<keyword evidence="8 10" id="KW-0175">Coiled coil</keyword>
<comment type="similarity">
    <text evidence="2">Belongs to the WD repeat striatin family.</text>
</comment>
<feature type="repeat" description="WD" evidence="9">
    <location>
        <begin position="392"/>
        <end position="433"/>
    </location>
</feature>
<dbReference type="FunFam" id="1.20.5.300:FF:000001">
    <property type="entry name" value="striatin isoform X1"/>
    <property type="match status" value="1"/>
</dbReference>
<evidence type="ECO:0000256" key="8">
    <source>
        <dbReference type="ARBA" id="ARBA00023054"/>
    </source>
</evidence>
<proteinExistence type="inferred from homology"/>
<evidence type="ECO:0000259" key="12">
    <source>
        <dbReference type="Pfam" id="PF08232"/>
    </source>
</evidence>
<dbReference type="InterPro" id="IPR001680">
    <property type="entry name" value="WD40_rpt"/>
</dbReference>
<evidence type="ECO:0000256" key="11">
    <source>
        <dbReference type="SAM" id="MobiDB-lite"/>
    </source>
</evidence>
<dbReference type="PRINTS" id="PR00320">
    <property type="entry name" value="GPROTEINBRPT"/>
</dbReference>
<dbReference type="InterPro" id="IPR015943">
    <property type="entry name" value="WD40/YVTN_repeat-like_dom_sf"/>
</dbReference>
<feature type="region of interest" description="Disordered" evidence="11">
    <location>
        <begin position="306"/>
        <end position="351"/>
    </location>
</feature>